<dbReference type="SUPFAM" id="SSF56349">
    <property type="entry name" value="DNA breaking-rejoining enzymes"/>
    <property type="match status" value="1"/>
</dbReference>
<sequence>MPVISISKKSVEKELFSAKPRLLYDEDLKGFGVRITATNKAYFAEARVGGKTRRVKLGNHGSIAAEQARRQAKVQLGLMAKGEDPAIKRLREKALAVTVEDAFDAFLAERRNLKPTTVDDMRKALRTLAWDSKRIATITPDMCLKRHGELGKASPARANLAFRYLRAILNFAAEKYLQSDGTPVLAHNPVRSLSKRKAWYEVSRRRTLIADPDLRAWFGAVDGLQNRDARDYLLLVLLTGLRRTEALDLTWNDVDLRGGTLTIPDPKNRRPHQLPLSDYVLEILKARDKAKASEFVFGTARGRLSNLRYALAEVEKGAGVEFCVHDLRRTFATVAEKIDTPGYALKRLLNHKNAGDVTEGYIGLDVERLRKPMQAVTDYILSAAGVKPRGTVVGIQTGKGRKSMKQTAA</sequence>
<dbReference type="Gene3D" id="1.10.443.10">
    <property type="entry name" value="Intergrase catalytic core"/>
    <property type="match status" value="1"/>
</dbReference>
<evidence type="ECO:0000259" key="7">
    <source>
        <dbReference type="PROSITE" id="PS51900"/>
    </source>
</evidence>
<dbReference type="Gene3D" id="1.10.150.130">
    <property type="match status" value="1"/>
</dbReference>
<dbReference type="InterPro" id="IPR050808">
    <property type="entry name" value="Phage_Integrase"/>
</dbReference>
<gene>
    <name evidence="8" type="ORF">DFR24_0666</name>
</gene>
<dbReference type="GO" id="GO:0015074">
    <property type="term" value="P:DNA integration"/>
    <property type="evidence" value="ECO:0007669"/>
    <property type="project" value="UniProtKB-KW"/>
</dbReference>
<keyword evidence="3 5" id="KW-0238">DNA-binding</keyword>
<dbReference type="EMBL" id="SOBT01000008">
    <property type="protein sequence ID" value="TDU31302.1"/>
    <property type="molecule type" value="Genomic_DNA"/>
</dbReference>
<evidence type="ECO:0000313" key="9">
    <source>
        <dbReference type="Proteomes" id="UP000295341"/>
    </source>
</evidence>
<dbReference type="InterPro" id="IPR013762">
    <property type="entry name" value="Integrase-like_cat_sf"/>
</dbReference>
<protein>
    <submittedName>
        <fullName evidence="8">Site-specific recombinase XerD</fullName>
    </submittedName>
</protein>
<reference evidence="8 9" key="1">
    <citation type="submission" date="2019-03" db="EMBL/GenBank/DDBJ databases">
        <title>Genomic Encyclopedia of Type Strains, Phase IV (KMG-IV): sequencing the most valuable type-strain genomes for metagenomic binning, comparative biology and taxonomic classification.</title>
        <authorList>
            <person name="Goeker M."/>
        </authorList>
    </citation>
    <scope>NUCLEOTIDE SEQUENCE [LARGE SCALE GENOMIC DNA]</scope>
    <source>
        <strain evidence="8 9">DSM 26377</strain>
    </source>
</reference>
<dbReference type="GO" id="GO:0003677">
    <property type="term" value="F:DNA binding"/>
    <property type="evidence" value="ECO:0007669"/>
    <property type="project" value="UniProtKB-UniRule"/>
</dbReference>
<dbReference type="InterPro" id="IPR025166">
    <property type="entry name" value="Integrase_DNA_bind_dom"/>
</dbReference>
<dbReference type="Pfam" id="PF00589">
    <property type="entry name" value="Phage_integrase"/>
    <property type="match status" value="1"/>
</dbReference>
<evidence type="ECO:0000259" key="6">
    <source>
        <dbReference type="PROSITE" id="PS51898"/>
    </source>
</evidence>
<dbReference type="Proteomes" id="UP000295341">
    <property type="component" value="Unassembled WGS sequence"/>
</dbReference>
<accession>A0A4R7PC58</accession>
<evidence type="ECO:0000256" key="1">
    <source>
        <dbReference type="ARBA" id="ARBA00008857"/>
    </source>
</evidence>
<dbReference type="InterPro" id="IPR038488">
    <property type="entry name" value="Integrase_DNA-bd_sf"/>
</dbReference>
<comment type="caution">
    <text evidence="8">The sequence shown here is derived from an EMBL/GenBank/DDBJ whole genome shotgun (WGS) entry which is preliminary data.</text>
</comment>
<evidence type="ECO:0000256" key="2">
    <source>
        <dbReference type="ARBA" id="ARBA00022908"/>
    </source>
</evidence>
<feature type="domain" description="Core-binding (CB)" evidence="7">
    <location>
        <begin position="97"/>
        <end position="173"/>
    </location>
</feature>
<keyword evidence="9" id="KW-1185">Reference proteome</keyword>
<proteinExistence type="inferred from homology"/>
<comment type="similarity">
    <text evidence="1">Belongs to the 'phage' integrase family.</text>
</comment>
<dbReference type="InterPro" id="IPR044068">
    <property type="entry name" value="CB"/>
</dbReference>
<evidence type="ECO:0000313" key="8">
    <source>
        <dbReference type="EMBL" id="TDU31302.1"/>
    </source>
</evidence>
<keyword evidence="2" id="KW-0229">DNA integration</keyword>
<keyword evidence="4" id="KW-0233">DNA recombination</keyword>
<dbReference type="PANTHER" id="PTHR30629">
    <property type="entry name" value="PROPHAGE INTEGRASE"/>
    <property type="match status" value="1"/>
</dbReference>
<dbReference type="PANTHER" id="PTHR30629:SF2">
    <property type="entry name" value="PROPHAGE INTEGRASE INTS-RELATED"/>
    <property type="match status" value="1"/>
</dbReference>
<dbReference type="OrthoDB" id="9795573at2"/>
<organism evidence="8 9">
    <name type="scientific">Panacagrimonas perspica</name>
    <dbReference type="NCBI Taxonomy" id="381431"/>
    <lineage>
        <taxon>Bacteria</taxon>
        <taxon>Pseudomonadati</taxon>
        <taxon>Pseudomonadota</taxon>
        <taxon>Gammaproteobacteria</taxon>
        <taxon>Nevskiales</taxon>
        <taxon>Nevskiaceae</taxon>
        <taxon>Panacagrimonas</taxon>
    </lineage>
</organism>
<dbReference type="RefSeq" id="WP_133879901.1">
    <property type="nucleotide sequence ID" value="NZ_MWIN01000014.1"/>
</dbReference>
<evidence type="ECO:0000256" key="4">
    <source>
        <dbReference type="ARBA" id="ARBA00023172"/>
    </source>
</evidence>
<evidence type="ECO:0000256" key="3">
    <source>
        <dbReference type="ARBA" id="ARBA00023125"/>
    </source>
</evidence>
<dbReference type="InterPro" id="IPR002104">
    <property type="entry name" value="Integrase_catalytic"/>
</dbReference>
<name>A0A4R7PC58_9GAMM</name>
<feature type="domain" description="Tyr recombinase" evidence="6">
    <location>
        <begin position="203"/>
        <end position="374"/>
    </location>
</feature>
<dbReference type="AlphaFoldDB" id="A0A4R7PC58"/>
<dbReference type="PROSITE" id="PS51898">
    <property type="entry name" value="TYR_RECOMBINASE"/>
    <property type="match status" value="1"/>
</dbReference>
<dbReference type="GO" id="GO:0006310">
    <property type="term" value="P:DNA recombination"/>
    <property type="evidence" value="ECO:0007669"/>
    <property type="project" value="UniProtKB-KW"/>
</dbReference>
<dbReference type="InterPro" id="IPR010998">
    <property type="entry name" value="Integrase_recombinase_N"/>
</dbReference>
<dbReference type="Pfam" id="PF13356">
    <property type="entry name" value="Arm-DNA-bind_3"/>
    <property type="match status" value="1"/>
</dbReference>
<dbReference type="Gene3D" id="3.30.160.390">
    <property type="entry name" value="Integrase, DNA-binding domain"/>
    <property type="match status" value="1"/>
</dbReference>
<evidence type="ECO:0000256" key="5">
    <source>
        <dbReference type="PROSITE-ProRule" id="PRU01248"/>
    </source>
</evidence>
<dbReference type="InterPro" id="IPR011010">
    <property type="entry name" value="DNA_brk_join_enz"/>
</dbReference>
<dbReference type="PROSITE" id="PS51900">
    <property type="entry name" value="CB"/>
    <property type="match status" value="1"/>
</dbReference>